<evidence type="ECO:0000259" key="3">
    <source>
        <dbReference type="Pfam" id="PF00646"/>
    </source>
</evidence>
<dbReference type="OrthoDB" id="10036898at2759"/>
<dbReference type="AlphaFoldDB" id="A0A7L2KCY5"/>
<dbReference type="InterPro" id="IPR036047">
    <property type="entry name" value="F-box-like_dom_sf"/>
</dbReference>
<dbReference type="CDD" id="cd22107">
    <property type="entry name" value="F-box_FBXO38"/>
    <property type="match status" value="1"/>
</dbReference>
<feature type="compositionally biased region" description="Basic residues" evidence="1">
    <location>
        <begin position="840"/>
        <end position="851"/>
    </location>
</feature>
<dbReference type="SUPFAM" id="SSF81383">
    <property type="entry name" value="F-box domain"/>
    <property type="match status" value="1"/>
</dbReference>
<dbReference type="SUPFAM" id="SSF52047">
    <property type="entry name" value="RNI-like"/>
    <property type="match status" value="1"/>
</dbReference>
<dbReference type="PANTHER" id="PTHR14753:SF3">
    <property type="entry name" value="F-BOX ONLY PROTEIN 38"/>
    <property type="match status" value="1"/>
</dbReference>
<organism evidence="4 5">
    <name type="scientific">Zosterops hypoxanthus</name>
    <dbReference type="NCBI Taxonomy" id="2485327"/>
    <lineage>
        <taxon>Eukaryota</taxon>
        <taxon>Metazoa</taxon>
        <taxon>Chordata</taxon>
        <taxon>Craniata</taxon>
        <taxon>Vertebrata</taxon>
        <taxon>Euteleostomi</taxon>
        <taxon>Archelosauria</taxon>
        <taxon>Archosauria</taxon>
        <taxon>Dinosauria</taxon>
        <taxon>Saurischia</taxon>
        <taxon>Theropoda</taxon>
        <taxon>Coelurosauria</taxon>
        <taxon>Aves</taxon>
        <taxon>Neognathae</taxon>
        <taxon>Neoaves</taxon>
        <taxon>Telluraves</taxon>
        <taxon>Australaves</taxon>
        <taxon>Passeriformes</taxon>
        <taxon>Sylvioidea</taxon>
        <taxon>Zosteropidae</taxon>
        <taxon>Zosterops</taxon>
    </lineage>
</organism>
<dbReference type="Proteomes" id="UP000549157">
    <property type="component" value="Unassembled WGS sequence"/>
</dbReference>
<evidence type="ECO:0000256" key="2">
    <source>
        <dbReference type="SAM" id="Phobius"/>
    </source>
</evidence>
<reference evidence="4 5" key="1">
    <citation type="submission" date="2019-09" db="EMBL/GenBank/DDBJ databases">
        <title>Bird 10,000 Genomes (B10K) Project - Family phase.</title>
        <authorList>
            <person name="Zhang G."/>
        </authorList>
    </citation>
    <scope>NUCLEOTIDE SEQUENCE [LARGE SCALE GENOMIC DNA]</scope>
    <source>
        <strain evidence="4">B10K-DU-001-36</strain>
        <tissue evidence="4">Muscle</tissue>
    </source>
</reference>
<evidence type="ECO:0000256" key="1">
    <source>
        <dbReference type="SAM" id="MobiDB-lite"/>
    </source>
</evidence>
<dbReference type="GO" id="GO:0070936">
    <property type="term" value="P:protein K48-linked ubiquitination"/>
    <property type="evidence" value="ECO:0007669"/>
    <property type="project" value="TreeGrafter"/>
</dbReference>
<feature type="compositionally biased region" description="Basic and acidic residues" evidence="1">
    <location>
        <begin position="591"/>
        <end position="603"/>
    </location>
</feature>
<dbReference type="GO" id="GO:0005634">
    <property type="term" value="C:nucleus"/>
    <property type="evidence" value="ECO:0007669"/>
    <property type="project" value="TreeGrafter"/>
</dbReference>
<feature type="compositionally biased region" description="Basic and acidic residues" evidence="1">
    <location>
        <begin position="16"/>
        <end position="26"/>
    </location>
</feature>
<sequence>MGPRRKTVKASAASREGAESTKAEEPKDYMNQLSHEVLCHIFRYLPLQDIMCMECLSRKLKEAVTLYLRVVKVVDLCAGRWWEYMPTGFTDSSFLTLLRKMPDIEQLYGLHPRYLERRRVRGHEAFSIPGVLEALQACPNLLGVETSHLELVEAIWTYMPQVHILGKFRNRNGAFPIPPENKLKIPIGAKIQTLHLVGVNVPEIPCIPMLRHLYLKWVRLTKPQPFKDFLCISLRAFVMRNCAGPTNSLKYVPLVTGLASARNLEHLELVRVPFLGGLIQHVVEDSWRSGGFRNLHTIVLGACKNALEVDLGYLIITAARRLHEVRIQPSLTKDGVFSALKMAELEFPQFETLHLGYVDEFLLQCKMTSTDLVRYGLADVVENPGIITDIGMKAVNEVFSFIKYLVIYNCPHLHNPNNWITDHSRWTRLVDLTLVRCHAIKLDSFSQFIELLPSLEFISLDQMFREPPKVNSSEWFVFFSLPGFFTFLGALFILFPLPELLFPFAALNEMEEVAQEEGEAAGQAQDELPAPSQAVVPMEVDEEQAGPSGIQPVVKAAPITIHDSDSEDEEENMSTSRTCISNSVAQSYSDGEEKSRDPVETREPSVSGKGKTPLRKRCSSSHGAQAKQFPVEESSCEKGCQVTSEQIKADMKAASDMPERNKSKDSYGTCGTAPGSSAPTPSSCSAASPSPDCAQAAQSHCAASSPAAAAEECRQCGSSPCRRDGSGEREAEESPVCSRCSSRRRTSGGVDGESPSTSAACRAGPDCALRTLPHCTGAAAQPGHDRTSGSACGAGRQEQSTQPPGWQLDCKEEYPRRPLTRARSRLSHVPLVSEPEVAKPKPRQTTKRKRTADKSTSTSDPVIEDDHVQVLTLKSKNLVGITLTNCGITDLVLKDCPKMMFIHATRCRVLKHLKVENAPVVNRFDYAQCKKLNMDQVLDQILRMPPERNRIIYLRPMQQVDTLTLEQKIFSGPYPYHICIIHEFSNPPNVRNKVRVRSWMDTIANINQELIKYEFFPEATRTEEDLKKYPKYPWGRDIYTLEGIVDGAPYSMITDFPWLRSLRTAEPNSYARYDFEDDERTTIYAPRRKGQLSADICMETIGEEISELRQVRKGVFQRVVAIFIHYCDVNGEPVEDDYI</sequence>
<feature type="transmembrane region" description="Helical" evidence="2">
    <location>
        <begin position="475"/>
        <end position="497"/>
    </location>
</feature>
<feature type="domain" description="F-box" evidence="3">
    <location>
        <begin position="32"/>
        <end position="65"/>
    </location>
</feature>
<keyword evidence="2" id="KW-0812">Transmembrane</keyword>
<keyword evidence="2" id="KW-1133">Transmembrane helix</keyword>
<dbReference type="Gene3D" id="3.80.10.10">
    <property type="entry name" value="Ribonuclease Inhibitor"/>
    <property type="match status" value="1"/>
</dbReference>
<protein>
    <submittedName>
        <fullName evidence="4">FBX38 protein</fullName>
    </submittedName>
</protein>
<dbReference type="InterPro" id="IPR001810">
    <property type="entry name" value="F-box_dom"/>
</dbReference>
<feature type="compositionally biased region" description="Basic and acidic residues" evidence="1">
    <location>
        <begin position="649"/>
        <end position="665"/>
    </location>
</feature>
<dbReference type="PANTHER" id="PTHR14753">
    <property type="entry name" value="F-BOX ONLY PROTEIN 38"/>
    <property type="match status" value="1"/>
</dbReference>
<evidence type="ECO:0000313" key="4">
    <source>
        <dbReference type="EMBL" id="NXR31601.1"/>
    </source>
</evidence>
<dbReference type="Gene3D" id="1.20.1280.50">
    <property type="match status" value="1"/>
</dbReference>
<feature type="region of interest" description="Disordered" evidence="1">
    <location>
        <begin position="716"/>
        <end position="763"/>
    </location>
</feature>
<gene>
    <name evidence="4" type="primary">Fbxo38</name>
    <name evidence="4" type="ORF">ZOSHYP_R08548</name>
</gene>
<feature type="non-terminal residue" evidence="4">
    <location>
        <position position="1"/>
    </location>
</feature>
<accession>A0A7L2KCY5</accession>
<keyword evidence="2" id="KW-0472">Membrane</keyword>
<keyword evidence="5" id="KW-1185">Reference proteome</keyword>
<feature type="non-terminal residue" evidence="4">
    <location>
        <position position="1139"/>
    </location>
</feature>
<dbReference type="GO" id="GO:0005737">
    <property type="term" value="C:cytoplasm"/>
    <property type="evidence" value="ECO:0007669"/>
    <property type="project" value="TreeGrafter"/>
</dbReference>
<feature type="region of interest" description="Disordered" evidence="1">
    <location>
        <begin position="1"/>
        <end position="26"/>
    </location>
</feature>
<dbReference type="InterPro" id="IPR042354">
    <property type="entry name" value="FBX38"/>
</dbReference>
<feature type="region of interest" description="Disordered" evidence="1">
    <location>
        <begin position="563"/>
        <end position="630"/>
    </location>
</feature>
<feature type="region of interest" description="Disordered" evidence="1">
    <location>
        <begin position="779"/>
        <end position="860"/>
    </location>
</feature>
<feature type="compositionally biased region" description="Low complexity" evidence="1">
    <location>
        <begin position="671"/>
        <end position="693"/>
    </location>
</feature>
<feature type="region of interest" description="Disordered" evidence="1">
    <location>
        <begin position="649"/>
        <end position="693"/>
    </location>
</feature>
<dbReference type="InterPro" id="IPR032675">
    <property type="entry name" value="LRR_dom_sf"/>
</dbReference>
<dbReference type="EMBL" id="VWYL01004251">
    <property type="protein sequence ID" value="NXR31601.1"/>
    <property type="molecule type" value="Genomic_DNA"/>
</dbReference>
<evidence type="ECO:0000313" key="5">
    <source>
        <dbReference type="Proteomes" id="UP000549157"/>
    </source>
</evidence>
<comment type="caution">
    <text evidence="4">The sequence shown here is derived from an EMBL/GenBank/DDBJ whole genome shotgun (WGS) entry which is preliminary data.</text>
</comment>
<dbReference type="GO" id="GO:0031146">
    <property type="term" value="P:SCF-dependent proteasomal ubiquitin-dependent protein catabolic process"/>
    <property type="evidence" value="ECO:0007669"/>
    <property type="project" value="InterPro"/>
</dbReference>
<dbReference type="Pfam" id="PF00646">
    <property type="entry name" value="F-box"/>
    <property type="match status" value="1"/>
</dbReference>
<feature type="compositionally biased region" description="Polar residues" evidence="1">
    <location>
        <begin position="573"/>
        <end position="589"/>
    </location>
</feature>
<proteinExistence type="predicted"/>
<name>A0A7L2KCY5_9PASS</name>